<dbReference type="EMBL" id="CADIKI010000005">
    <property type="protein sequence ID" value="CAB3786316.1"/>
    <property type="molecule type" value="Genomic_DNA"/>
</dbReference>
<keyword evidence="4" id="KW-1185">Reference proteome</keyword>
<evidence type="ECO:0000256" key="1">
    <source>
        <dbReference type="SAM" id="MobiDB-lite"/>
    </source>
</evidence>
<feature type="chain" id="PRO_5026847345" description="Lipoprotein" evidence="2">
    <location>
        <begin position="22"/>
        <end position="54"/>
    </location>
</feature>
<reference evidence="3 4" key="1">
    <citation type="submission" date="2020-04" db="EMBL/GenBank/DDBJ databases">
        <authorList>
            <person name="De Canck E."/>
        </authorList>
    </citation>
    <scope>NUCLEOTIDE SEQUENCE [LARGE SCALE GENOMIC DNA]</scope>
    <source>
        <strain evidence="3 4">LMG 27177</strain>
    </source>
</reference>
<evidence type="ECO:0000256" key="2">
    <source>
        <dbReference type="SAM" id="SignalP"/>
    </source>
</evidence>
<protein>
    <recommendedName>
        <fullName evidence="5">Lipoprotein</fullName>
    </recommendedName>
</protein>
<evidence type="ECO:0000313" key="3">
    <source>
        <dbReference type="EMBL" id="CAB3786316.1"/>
    </source>
</evidence>
<accession>A0A6J5FXX8</accession>
<evidence type="ECO:0000313" key="4">
    <source>
        <dbReference type="Proteomes" id="UP000494252"/>
    </source>
</evidence>
<name>A0A6J5FXX8_9BURK</name>
<gene>
    <name evidence="3" type="ORF">LMG27177_01979</name>
</gene>
<keyword evidence="2" id="KW-0732">Signal</keyword>
<feature type="region of interest" description="Disordered" evidence="1">
    <location>
        <begin position="26"/>
        <end position="54"/>
    </location>
</feature>
<evidence type="ECO:0008006" key="5">
    <source>
        <dbReference type="Google" id="ProtNLM"/>
    </source>
</evidence>
<dbReference type="AlphaFoldDB" id="A0A6J5FXX8"/>
<proteinExistence type="predicted"/>
<sequence>MIRSITAVVVMQLVILINGCAGSPPAPVLPDGSHRVPVNRVSPVPPPDGGSHEQ</sequence>
<feature type="signal peptide" evidence="2">
    <location>
        <begin position="1"/>
        <end position="21"/>
    </location>
</feature>
<dbReference type="Proteomes" id="UP000494252">
    <property type="component" value="Unassembled WGS sequence"/>
</dbReference>
<organism evidence="3 4">
    <name type="scientific">Paraburkholderia fynbosensis</name>
    <dbReference type="NCBI Taxonomy" id="1200993"/>
    <lineage>
        <taxon>Bacteria</taxon>
        <taxon>Pseudomonadati</taxon>
        <taxon>Pseudomonadota</taxon>
        <taxon>Betaproteobacteria</taxon>
        <taxon>Burkholderiales</taxon>
        <taxon>Burkholderiaceae</taxon>
        <taxon>Paraburkholderia</taxon>
    </lineage>
</organism>